<organism evidence="2 3">
    <name type="scientific">Shuttleworthella satelles DSM 14600</name>
    <dbReference type="NCBI Taxonomy" id="626523"/>
    <lineage>
        <taxon>Bacteria</taxon>
        <taxon>Bacillati</taxon>
        <taxon>Bacillota</taxon>
        <taxon>Clostridia</taxon>
        <taxon>Lachnospirales</taxon>
        <taxon>Lachnospiraceae</taxon>
        <taxon>Shuttleworthella</taxon>
    </lineage>
</organism>
<name>C4GAU5_9FIRM</name>
<sequence length="58" mass="6524">MASKKSATKTTTVECPVYVESNIEEIKSLLNELNDELQKANVCIQKLAKMKLKLDIKV</sequence>
<dbReference type="EMBL" id="ACIP02000002">
    <property type="protein sequence ID" value="EEP28238.1"/>
    <property type="molecule type" value="Genomic_DNA"/>
</dbReference>
<evidence type="ECO:0000313" key="3">
    <source>
        <dbReference type="Proteomes" id="UP000003494"/>
    </source>
</evidence>
<protein>
    <submittedName>
        <fullName evidence="2">Uncharacterized protein</fullName>
    </submittedName>
</protein>
<evidence type="ECO:0000313" key="2">
    <source>
        <dbReference type="EMBL" id="EEP28238.1"/>
    </source>
</evidence>
<dbReference type="HOGENOM" id="CLU_2976808_0_0_9"/>
<proteinExistence type="predicted"/>
<dbReference type="RefSeq" id="WP_006906057.1">
    <property type="nucleotide sequence ID" value="NZ_GG665866.1"/>
</dbReference>
<accession>C4GAU5</accession>
<comment type="caution">
    <text evidence="2">The sequence shown here is derived from an EMBL/GenBank/DDBJ whole genome shotgun (WGS) entry which is preliminary data.</text>
</comment>
<dbReference type="Proteomes" id="UP000003494">
    <property type="component" value="Unassembled WGS sequence"/>
</dbReference>
<dbReference type="AlphaFoldDB" id="C4GAU5"/>
<dbReference type="STRING" id="626523.GCWU000342_01046"/>
<feature type="coiled-coil region" evidence="1">
    <location>
        <begin position="19"/>
        <end position="50"/>
    </location>
</feature>
<reference evidence="2" key="1">
    <citation type="submission" date="2009-04" db="EMBL/GenBank/DDBJ databases">
        <authorList>
            <person name="Weinstock G."/>
            <person name="Sodergren E."/>
            <person name="Clifton S."/>
            <person name="Fulton L."/>
            <person name="Fulton B."/>
            <person name="Courtney L."/>
            <person name="Fronick C."/>
            <person name="Harrison M."/>
            <person name="Strong C."/>
            <person name="Farmer C."/>
            <person name="Delahaunty K."/>
            <person name="Markovic C."/>
            <person name="Hall O."/>
            <person name="Minx P."/>
            <person name="Tomlinson C."/>
            <person name="Mitreva M."/>
            <person name="Nelson J."/>
            <person name="Hou S."/>
            <person name="Wollam A."/>
            <person name="Pepin K.H."/>
            <person name="Johnson M."/>
            <person name="Bhonagiri V."/>
            <person name="Nash W.E."/>
            <person name="Warren W."/>
            <person name="Chinwalla A."/>
            <person name="Mardis E.R."/>
            <person name="Wilson R.K."/>
        </authorList>
    </citation>
    <scope>NUCLEOTIDE SEQUENCE [LARGE SCALE GENOMIC DNA]</scope>
    <source>
        <strain evidence="2">DSM 14600</strain>
    </source>
</reference>
<keyword evidence="3" id="KW-1185">Reference proteome</keyword>
<evidence type="ECO:0000256" key="1">
    <source>
        <dbReference type="SAM" id="Coils"/>
    </source>
</evidence>
<gene>
    <name evidence="2" type="ORF">GCWU000342_01046</name>
</gene>
<keyword evidence="1" id="KW-0175">Coiled coil</keyword>